<comment type="caution">
    <text evidence="2">The sequence shown here is derived from an EMBL/GenBank/DDBJ whole genome shotgun (WGS) entry which is preliminary data.</text>
</comment>
<gene>
    <name evidence="2" type="ORF">OUZ56_016229</name>
</gene>
<evidence type="ECO:0000256" key="1">
    <source>
        <dbReference type="SAM" id="Phobius"/>
    </source>
</evidence>
<dbReference type="EMBL" id="JAOYFB010000038">
    <property type="protein sequence ID" value="KAK4027217.1"/>
    <property type="molecule type" value="Genomic_DNA"/>
</dbReference>
<accession>A0ABR0AQ15</accession>
<feature type="transmembrane region" description="Helical" evidence="1">
    <location>
        <begin position="20"/>
        <end position="38"/>
    </location>
</feature>
<evidence type="ECO:0000313" key="3">
    <source>
        <dbReference type="Proteomes" id="UP001234178"/>
    </source>
</evidence>
<evidence type="ECO:0000313" key="2">
    <source>
        <dbReference type="EMBL" id="KAK4027217.1"/>
    </source>
</evidence>
<protein>
    <submittedName>
        <fullName evidence="2">Uncharacterized protein</fullName>
    </submittedName>
</protein>
<keyword evidence="3" id="KW-1185">Reference proteome</keyword>
<keyword evidence="1" id="KW-1133">Transmembrane helix</keyword>
<proteinExistence type="predicted"/>
<keyword evidence="1" id="KW-0812">Transmembrane</keyword>
<keyword evidence="1" id="KW-0472">Membrane</keyword>
<organism evidence="2 3">
    <name type="scientific">Daphnia magna</name>
    <dbReference type="NCBI Taxonomy" id="35525"/>
    <lineage>
        <taxon>Eukaryota</taxon>
        <taxon>Metazoa</taxon>
        <taxon>Ecdysozoa</taxon>
        <taxon>Arthropoda</taxon>
        <taxon>Crustacea</taxon>
        <taxon>Branchiopoda</taxon>
        <taxon>Diplostraca</taxon>
        <taxon>Cladocera</taxon>
        <taxon>Anomopoda</taxon>
        <taxon>Daphniidae</taxon>
        <taxon>Daphnia</taxon>
    </lineage>
</organism>
<sequence>MQICNLGAEFAFDSSLDVCIALLFFFLDIATSLLHLAYNGNRLSRFSGCHHSFNANYKL</sequence>
<name>A0ABR0AQ15_9CRUS</name>
<reference evidence="2 3" key="1">
    <citation type="journal article" date="2023" name="Nucleic Acids Res.">
        <title>The hologenome of Daphnia magna reveals possible DNA methylation and microbiome-mediated evolution of the host genome.</title>
        <authorList>
            <person name="Chaturvedi A."/>
            <person name="Li X."/>
            <person name="Dhandapani V."/>
            <person name="Marshall H."/>
            <person name="Kissane S."/>
            <person name="Cuenca-Cambronero M."/>
            <person name="Asole G."/>
            <person name="Calvet F."/>
            <person name="Ruiz-Romero M."/>
            <person name="Marangio P."/>
            <person name="Guigo R."/>
            <person name="Rago D."/>
            <person name="Mirbahai L."/>
            <person name="Eastwood N."/>
            <person name="Colbourne J.K."/>
            <person name="Zhou J."/>
            <person name="Mallon E."/>
            <person name="Orsini L."/>
        </authorList>
    </citation>
    <scope>NUCLEOTIDE SEQUENCE [LARGE SCALE GENOMIC DNA]</scope>
    <source>
        <strain evidence="2">LRV0_1</strain>
    </source>
</reference>
<dbReference type="Proteomes" id="UP001234178">
    <property type="component" value="Unassembled WGS sequence"/>
</dbReference>